<reference evidence="8 9" key="1">
    <citation type="journal article" date="2017" name="Mol. Biol. Evol.">
        <title>The 4-celled Tetrabaena socialis nuclear genome reveals the essential components for genetic control of cell number at the origin of multicellularity in the volvocine lineage.</title>
        <authorList>
            <person name="Featherston J."/>
            <person name="Arakaki Y."/>
            <person name="Hanschen E.R."/>
            <person name="Ferris P.J."/>
            <person name="Michod R.E."/>
            <person name="Olson B.J.S.C."/>
            <person name="Nozaki H."/>
            <person name="Durand P.M."/>
        </authorList>
    </citation>
    <scope>NUCLEOTIDE SEQUENCE [LARGE SCALE GENOMIC DNA]</scope>
    <source>
        <strain evidence="8 9">NIES-571</strain>
    </source>
</reference>
<protein>
    <submittedName>
        <fullName evidence="8">Dicarboxylate transporter 1, chloroplastic</fullName>
    </submittedName>
</protein>
<keyword evidence="3 7" id="KW-0812">Transmembrane</keyword>
<dbReference type="OrthoDB" id="1695362at2759"/>
<dbReference type="PANTHER" id="PTHR42826">
    <property type="entry name" value="DICARBOXYLATE TRANSPORTER 2.1, CHLOROPLASTIC"/>
    <property type="match status" value="1"/>
</dbReference>
<evidence type="ECO:0000256" key="5">
    <source>
        <dbReference type="ARBA" id="ARBA00022989"/>
    </source>
</evidence>
<evidence type="ECO:0000256" key="7">
    <source>
        <dbReference type="SAM" id="Phobius"/>
    </source>
</evidence>
<keyword evidence="6 7" id="KW-0472">Membrane</keyword>
<keyword evidence="5 7" id="KW-1133">Transmembrane helix</keyword>
<evidence type="ECO:0000256" key="3">
    <source>
        <dbReference type="ARBA" id="ARBA00022692"/>
    </source>
</evidence>
<evidence type="ECO:0000256" key="2">
    <source>
        <dbReference type="ARBA" id="ARBA00007349"/>
    </source>
</evidence>
<evidence type="ECO:0000313" key="8">
    <source>
        <dbReference type="EMBL" id="PNH01976.1"/>
    </source>
</evidence>
<dbReference type="GO" id="GO:0009706">
    <property type="term" value="C:chloroplast inner membrane"/>
    <property type="evidence" value="ECO:0007669"/>
    <property type="project" value="UniProtKB-SubCell"/>
</dbReference>
<dbReference type="GO" id="GO:0015140">
    <property type="term" value="F:malate transmembrane transporter activity"/>
    <property type="evidence" value="ECO:0007669"/>
    <property type="project" value="UniProtKB-ARBA"/>
</dbReference>
<gene>
    <name evidence="8" type="ORF">TSOC_012078</name>
</gene>
<dbReference type="AlphaFoldDB" id="A0A2J7ZNY8"/>
<keyword evidence="4" id="KW-1001">Plastid inner membrane</keyword>
<sequence length="415" mass="42841">MIFAFEKSISGCADMNFFSMSCLAISSLEGSPSAFWRWSNYGAQVQYIERPALQPSSQDNCEAGEARKGAGAWPLHERAHLLRGGTARQQLGQARVAQAPQLRGPSPPRMELLPAASTSPAQSYVRISPLPLTAVRPRSRHGSLGSRCCVASLTWMEPGAQLPSMRLAVFCASGAGSQGVGRAMGGGQTRSPSVSMSLPLHSRMPRVAQKTTIMGRRSLNVTAQSAAAPAPAPAKPAFKWGANMKDLSICVGVATLIWFIPPPAGVTLKAWHLLSVFIGTIVGIITTPLPLGAVAVLGLGAAMLTKVLTFAEAFSAFASEIPIFWPHGSSPPEGTYHLCAELGAGAAAAADQLPLTVYGVADGAAAGLFRTGVKALTVGELRAAAGAPCGPGHPGHVLSAKLAAPVAEAEVGVVA</sequence>
<dbReference type="InterPro" id="IPR030676">
    <property type="entry name" value="CitT-rel"/>
</dbReference>
<comment type="caution">
    <text evidence="8">The sequence shown here is derived from an EMBL/GenBank/DDBJ whole genome shotgun (WGS) entry which is preliminary data.</text>
</comment>
<dbReference type="Proteomes" id="UP000236333">
    <property type="component" value="Unassembled WGS sequence"/>
</dbReference>
<comment type="subcellular location">
    <subcellularLocation>
        <location evidence="1">Plastid</location>
        <location evidence="1">Chloroplast inner membrane</location>
        <topology evidence="1">Multi-pass membrane protein</topology>
    </subcellularLocation>
</comment>
<proteinExistence type="inferred from homology"/>
<accession>A0A2J7ZNY8</accession>
<name>A0A2J7ZNY8_9CHLO</name>
<feature type="transmembrane region" description="Helical" evidence="7">
    <location>
        <begin position="247"/>
        <end position="264"/>
    </location>
</feature>
<dbReference type="Pfam" id="PF00939">
    <property type="entry name" value="Na_sulph_symp"/>
    <property type="match status" value="1"/>
</dbReference>
<dbReference type="InterPro" id="IPR001898">
    <property type="entry name" value="SLC13A/DASS"/>
</dbReference>
<evidence type="ECO:0000256" key="6">
    <source>
        <dbReference type="ARBA" id="ARBA00023136"/>
    </source>
</evidence>
<evidence type="ECO:0000313" key="9">
    <source>
        <dbReference type="Proteomes" id="UP000236333"/>
    </source>
</evidence>
<feature type="transmembrane region" description="Helical" evidence="7">
    <location>
        <begin position="270"/>
        <end position="299"/>
    </location>
</feature>
<comment type="similarity">
    <text evidence="2">Belongs to the SLC13A/DASS transporter (TC 2.A.47) family. DIT1 subfamily.</text>
</comment>
<evidence type="ECO:0000256" key="1">
    <source>
        <dbReference type="ARBA" id="ARBA00004478"/>
    </source>
</evidence>
<keyword evidence="4" id="KW-0934">Plastid</keyword>
<dbReference type="EMBL" id="PGGS01000747">
    <property type="protein sequence ID" value="PNH01976.1"/>
    <property type="molecule type" value="Genomic_DNA"/>
</dbReference>
<evidence type="ECO:0000256" key="4">
    <source>
        <dbReference type="ARBA" id="ARBA00022780"/>
    </source>
</evidence>
<organism evidence="8 9">
    <name type="scientific">Tetrabaena socialis</name>
    <dbReference type="NCBI Taxonomy" id="47790"/>
    <lineage>
        <taxon>Eukaryota</taxon>
        <taxon>Viridiplantae</taxon>
        <taxon>Chlorophyta</taxon>
        <taxon>core chlorophytes</taxon>
        <taxon>Chlorophyceae</taxon>
        <taxon>CS clade</taxon>
        <taxon>Chlamydomonadales</taxon>
        <taxon>Tetrabaenaceae</taxon>
        <taxon>Tetrabaena</taxon>
    </lineage>
</organism>
<keyword evidence="9" id="KW-1185">Reference proteome</keyword>